<evidence type="ECO:0000259" key="1">
    <source>
        <dbReference type="Pfam" id="PF14582"/>
    </source>
</evidence>
<dbReference type="Proteomes" id="UP000198771">
    <property type="component" value="Unassembled WGS sequence"/>
</dbReference>
<dbReference type="Gene3D" id="3.60.21.10">
    <property type="match status" value="1"/>
</dbReference>
<gene>
    <name evidence="2" type="ORF">SAMN05660653_01127</name>
</gene>
<dbReference type="PANTHER" id="PTHR37523:SF1">
    <property type="entry name" value="CALCINEURIN-LIKE PHOSPHOESTERASE DOMAIN-CONTAINING PROTEIN"/>
    <property type="match status" value="1"/>
</dbReference>
<accession>A0A1G6BQX6</accession>
<reference evidence="2 3" key="1">
    <citation type="submission" date="2016-10" db="EMBL/GenBank/DDBJ databases">
        <authorList>
            <person name="de Groot N.N."/>
        </authorList>
    </citation>
    <scope>NUCLEOTIDE SEQUENCE [LARGE SCALE GENOMIC DNA]</scope>
    <source>
        <strain evidence="2 3">ASO4-2</strain>
    </source>
</reference>
<organism evidence="2 3">
    <name type="scientific">Desulfonatronum thiosulfatophilum</name>
    <dbReference type="NCBI Taxonomy" id="617002"/>
    <lineage>
        <taxon>Bacteria</taxon>
        <taxon>Pseudomonadati</taxon>
        <taxon>Thermodesulfobacteriota</taxon>
        <taxon>Desulfovibrionia</taxon>
        <taxon>Desulfovibrionales</taxon>
        <taxon>Desulfonatronaceae</taxon>
        <taxon>Desulfonatronum</taxon>
    </lineage>
</organism>
<protein>
    <recommendedName>
        <fullName evidence="1">Metallophosphoesterase TT1561-like domain-containing protein</fullName>
    </recommendedName>
</protein>
<dbReference type="InterPro" id="IPR029052">
    <property type="entry name" value="Metallo-depent_PP-like"/>
</dbReference>
<dbReference type="STRING" id="617002.SAMN05660653_01127"/>
<dbReference type="SUPFAM" id="SSF56300">
    <property type="entry name" value="Metallo-dependent phosphatases"/>
    <property type="match status" value="1"/>
</dbReference>
<dbReference type="PANTHER" id="PTHR37523">
    <property type="entry name" value="METALLOPHOSPHOESTERASE"/>
    <property type="match status" value="1"/>
</dbReference>
<dbReference type="OrthoDB" id="332939at2"/>
<proteinExistence type="predicted"/>
<dbReference type="InterPro" id="IPR029461">
    <property type="entry name" value="TT1561-like"/>
</dbReference>
<name>A0A1G6BQX6_9BACT</name>
<dbReference type="Pfam" id="PF14582">
    <property type="entry name" value="Metallophos_3"/>
    <property type="match status" value="1"/>
</dbReference>
<dbReference type="EMBL" id="FMXO01000005">
    <property type="protein sequence ID" value="SDB23034.1"/>
    <property type="molecule type" value="Genomic_DNA"/>
</dbReference>
<keyword evidence="3" id="KW-1185">Reference proteome</keyword>
<feature type="domain" description="Metallophosphoesterase TT1561-like" evidence="1">
    <location>
        <begin position="137"/>
        <end position="214"/>
    </location>
</feature>
<evidence type="ECO:0000313" key="3">
    <source>
        <dbReference type="Proteomes" id="UP000198771"/>
    </source>
</evidence>
<evidence type="ECO:0000313" key="2">
    <source>
        <dbReference type="EMBL" id="SDB23034.1"/>
    </source>
</evidence>
<sequence>MSMHPFWVGFGDIHEQPGNIRLIPELADAAGVIVSGDLTNRGRSEAAHRVLNQILSINPKIYAQIGNMDYPEVEHVLETQGMNIHARGLNLGDGVGLMGVGYSTPTPFGTPAEVSDEQLAQWLEQAHAPVRNLPHLLLVAHTPPFDTAADKVNGTLSVGSHAVRTFIEKVQPEVCLTGHIHESQAETRLGKTLVINPGPLSGGGYALIRLTDQGLRAQLRNIDQVTS</sequence>
<dbReference type="AlphaFoldDB" id="A0A1G6BQX6"/>